<dbReference type="AlphaFoldDB" id="A0A850T0A8"/>
<keyword evidence="2" id="KW-1185">Reference proteome</keyword>
<accession>A0A850T0A8</accession>
<organism evidence="1 2">
    <name type="scientific">Desulfobacter latus</name>
    <dbReference type="NCBI Taxonomy" id="2292"/>
    <lineage>
        <taxon>Bacteria</taxon>
        <taxon>Pseudomonadati</taxon>
        <taxon>Thermodesulfobacteriota</taxon>
        <taxon>Desulfobacteria</taxon>
        <taxon>Desulfobacterales</taxon>
        <taxon>Desulfobacteraceae</taxon>
        <taxon>Desulfobacter</taxon>
    </lineage>
</organism>
<comment type="caution">
    <text evidence="1">The sequence shown here is derived from an EMBL/GenBank/DDBJ whole genome shotgun (WGS) entry which is preliminary data.</text>
</comment>
<reference evidence="1 2" key="1">
    <citation type="submission" date="2020-06" db="EMBL/GenBank/DDBJ databases">
        <title>High-quality draft genome of sulfate reducer Desulfobacter latus type strain AcrS2 isolated from marine sediment.</title>
        <authorList>
            <person name="Hoppe M."/>
            <person name="Larsen C.K."/>
            <person name="Marshall I.P.G."/>
            <person name="Schramm A."/>
            <person name="Marietou A.G."/>
        </authorList>
    </citation>
    <scope>NUCLEOTIDE SEQUENCE [LARGE SCALE GENOMIC DNA]</scope>
    <source>
        <strain evidence="1 2">AcRS2</strain>
    </source>
</reference>
<protein>
    <submittedName>
        <fullName evidence="1">Uncharacterized protein</fullName>
    </submittedName>
</protein>
<gene>
    <name evidence="1" type="ORF">HXW94_18630</name>
</gene>
<name>A0A850T0A8_9BACT</name>
<evidence type="ECO:0000313" key="1">
    <source>
        <dbReference type="EMBL" id="NWH06964.1"/>
    </source>
</evidence>
<dbReference type="EMBL" id="JACADJ010000160">
    <property type="protein sequence ID" value="NWH06964.1"/>
    <property type="molecule type" value="Genomic_DNA"/>
</dbReference>
<evidence type="ECO:0000313" key="2">
    <source>
        <dbReference type="Proteomes" id="UP000553343"/>
    </source>
</evidence>
<dbReference type="Proteomes" id="UP000553343">
    <property type="component" value="Unassembled WGS sequence"/>
</dbReference>
<sequence>MKKAEDCETVEEVQAYLKVLDEDNRLIQTPEELERIENEILSYTNRLAALLLKKNFRPH</sequence>
<proteinExistence type="predicted"/>